<dbReference type="STRING" id="576137.A0A1L7WZ08"/>
<dbReference type="AlphaFoldDB" id="A0A1L7WZ08"/>
<dbReference type="OrthoDB" id="539213at2759"/>
<protein>
    <recommendedName>
        <fullName evidence="3">Fungal N-terminal domain-containing protein</fullName>
    </recommendedName>
</protein>
<evidence type="ECO:0000313" key="1">
    <source>
        <dbReference type="EMBL" id="CZR58008.1"/>
    </source>
</evidence>
<organism evidence="1 2">
    <name type="scientific">Phialocephala subalpina</name>
    <dbReference type="NCBI Taxonomy" id="576137"/>
    <lineage>
        <taxon>Eukaryota</taxon>
        <taxon>Fungi</taxon>
        <taxon>Dikarya</taxon>
        <taxon>Ascomycota</taxon>
        <taxon>Pezizomycotina</taxon>
        <taxon>Leotiomycetes</taxon>
        <taxon>Helotiales</taxon>
        <taxon>Mollisiaceae</taxon>
        <taxon>Phialocephala</taxon>
        <taxon>Phialocephala fortinii species complex</taxon>
    </lineage>
</organism>
<dbReference type="EMBL" id="FJOG01000011">
    <property type="protein sequence ID" value="CZR58008.1"/>
    <property type="molecule type" value="Genomic_DNA"/>
</dbReference>
<gene>
    <name evidence="1" type="ORF">PAC_07898</name>
</gene>
<dbReference type="Proteomes" id="UP000184330">
    <property type="component" value="Unassembled WGS sequence"/>
</dbReference>
<evidence type="ECO:0000313" key="2">
    <source>
        <dbReference type="Proteomes" id="UP000184330"/>
    </source>
</evidence>
<evidence type="ECO:0008006" key="3">
    <source>
        <dbReference type="Google" id="ProtNLM"/>
    </source>
</evidence>
<accession>A0A1L7WZ08</accession>
<name>A0A1L7WZ08_9HELO</name>
<reference evidence="1 2" key="1">
    <citation type="submission" date="2016-03" db="EMBL/GenBank/DDBJ databases">
        <authorList>
            <person name="Ploux O."/>
        </authorList>
    </citation>
    <scope>NUCLEOTIDE SEQUENCE [LARGE SCALE GENOMIC DNA]</scope>
    <source>
        <strain evidence="1 2">UAMH 11012</strain>
    </source>
</reference>
<sequence length="663" mass="76513">MDGLSAAASGIAVVSLAIQLVDSVREIQRFLRSIADAPEELSRLLDLLEQLELILESVGKLVENQRAQYGVLDIDVSPSILKAIQSCDKTLKKLDGFIDKTRRTETTKSQAVRSLGRFRLACKKGDIDEYEMQLYYVISKLNLVMTTNLTAFHSYGMENLSSGVSAIHDATSAITRELVVLRMDIAANNNTQIPNPKSLIHTKRILQSRTPSCSTHKVVYRGILGVVTARFSSRSRSPFEEDQDRNARDETSWLIIPSFLSRCMQVQCTRSFESIERTLRTYPILRNDHPAWQMCRNGEVTRLQQLFSTREISPYSVNDKARYYNFETCDLLLSLGIGAKVVDAYGLRATGLIFLADVFSTTIESTYRLFVAADQDMDFTDFCYSYFFSLGTDIQAAEFRTQVHQWVTEKNVNLFVPGPLIVVARRISALDIDQVEVLKWQEIARYLISKKAALHGICPRWYAEMSRDVGMPSLIDFAMSIAKRPFDAEMIDPFDSEVIGARLLDMLRAARVDLAEYLAIERRDHLEELQGSEIPFLKAVDLRRRVLNISHEEPFSLSWDWWIDPEGNAFEVLHEFKHFEPDEHDIRMDYVCREEQHNWPYIYPRWVHRLEMLEGGWPTQERETAFAKLFKRRFERRWQNKMTKLAKMQGTYKKPRMPGTWID</sequence>
<keyword evidence="2" id="KW-1185">Reference proteome</keyword>
<proteinExistence type="predicted"/>